<evidence type="ECO:0000313" key="5">
    <source>
        <dbReference type="EMBL" id="TQR11882.1"/>
    </source>
</evidence>
<dbReference type="PANTHER" id="PTHR43479:SF11">
    <property type="entry name" value="ACREF_ENVCD OPERON REPRESSOR-RELATED"/>
    <property type="match status" value="1"/>
</dbReference>
<proteinExistence type="predicted"/>
<dbReference type="Pfam" id="PF00440">
    <property type="entry name" value="TetR_N"/>
    <property type="match status" value="1"/>
</dbReference>
<organism evidence="5 6">
    <name type="scientific">Psychrobacillus lasiicapitis</name>
    <dbReference type="NCBI Taxonomy" id="1636719"/>
    <lineage>
        <taxon>Bacteria</taxon>
        <taxon>Bacillati</taxon>
        <taxon>Bacillota</taxon>
        <taxon>Bacilli</taxon>
        <taxon>Bacillales</taxon>
        <taxon>Bacillaceae</taxon>
        <taxon>Psychrobacillus</taxon>
    </lineage>
</organism>
<keyword evidence="1" id="KW-0678">Repressor</keyword>
<evidence type="ECO:0000256" key="3">
    <source>
        <dbReference type="PROSITE-ProRule" id="PRU00335"/>
    </source>
</evidence>
<dbReference type="InterPro" id="IPR023772">
    <property type="entry name" value="DNA-bd_HTH_TetR-type_CS"/>
</dbReference>
<evidence type="ECO:0000256" key="1">
    <source>
        <dbReference type="ARBA" id="ARBA00022491"/>
    </source>
</evidence>
<keyword evidence="2 3" id="KW-0238">DNA-binding</keyword>
<dbReference type="GO" id="GO:0003677">
    <property type="term" value="F:DNA binding"/>
    <property type="evidence" value="ECO:0007669"/>
    <property type="project" value="UniProtKB-UniRule"/>
</dbReference>
<dbReference type="AlphaFoldDB" id="A0A544T351"/>
<accession>A0A544T351</accession>
<dbReference type="PANTHER" id="PTHR43479">
    <property type="entry name" value="ACREF/ENVCD OPERON REPRESSOR-RELATED"/>
    <property type="match status" value="1"/>
</dbReference>
<comment type="caution">
    <text evidence="5">The sequence shown here is derived from an EMBL/GenBank/DDBJ whole genome shotgun (WGS) entry which is preliminary data.</text>
</comment>
<gene>
    <name evidence="5" type="ORF">FG382_14820</name>
</gene>
<dbReference type="SUPFAM" id="SSF48498">
    <property type="entry name" value="Tetracyclin repressor-like, C-terminal domain"/>
    <property type="match status" value="1"/>
</dbReference>
<dbReference type="PRINTS" id="PR00455">
    <property type="entry name" value="HTHTETR"/>
</dbReference>
<feature type="DNA-binding region" description="H-T-H motif" evidence="3">
    <location>
        <begin position="35"/>
        <end position="54"/>
    </location>
</feature>
<evidence type="ECO:0000259" key="4">
    <source>
        <dbReference type="PROSITE" id="PS50977"/>
    </source>
</evidence>
<feature type="domain" description="HTH tetR-type" evidence="4">
    <location>
        <begin position="12"/>
        <end position="72"/>
    </location>
</feature>
<dbReference type="Gene3D" id="1.10.357.10">
    <property type="entry name" value="Tetracycline Repressor, domain 2"/>
    <property type="match status" value="1"/>
</dbReference>
<keyword evidence="6" id="KW-1185">Reference proteome</keyword>
<dbReference type="InterPro" id="IPR001647">
    <property type="entry name" value="HTH_TetR"/>
</dbReference>
<dbReference type="EMBL" id="VDGH01000008">
    <property type="protein sequence ID" value="TQR11882.1"/>
    <property type="molecule type" value="Genomic_DNA"/>
</dbReference>
<evidence type="ECO:0000313" key="6">
    <source>
        <dbReference type="Proteomes" id="UP000317316"/>
    </source>
</evidence>
<dbReference type="Proteomes" id="UP000317316">
    <property type="component" value="Unassembled WGS sequence"/>
</dbReference>
<reference evidence="5 6" key="1">
    <citation type="submission" date="2019-05" db="EMBL/GenBank/DDBJ databases">
        <title>Psychrobacillus vulpis sp. nov., a new species isolated from feces of a red fox that inhabits in The Tablas de Daimiel Natural Park, Albacete, Spain.</title>
        <authorList>
            <person name="Rodriguez M."/>
            <person name="Reina J.C."/>
            <person name="Bejar V."/>
            <person name="Llamas I."/>
        </authorList>
    </citation>
    <scope>NUCLEOTIDE SEQUENCE [LARGE SCALE GENOMIC DNA]</scope>
    <source>
        <strain evidence="5 6">NEAU-3TGS17</strain>
    </source>
</reference>
<dbReference type="InterPro" id="IPR036271">
    <property type="entry name" value="Tet_transcr_reg_TetR-rel_C_sf"/>
</dbReference>
<dbReference type="Gene3D" id="1.10.10.60">
    <property type="entry name" value="Homeodomain-like"/>
    <property type="match status" value="1"/>
</dbReference>
<dbReference type="RefSeq" id="WP_142539666.1">
    <property type="nucleotide sequence ID" value="NZ_BMIE01000001.1"/>
</dbReference>
<dbReference type="InterPro" id="IPR009057">
    <property type="entry name" value="Homeodomain-like_sf"/>
</dbReference>
<name>A0A544T351_9BACI</name>
<dbReference type="InterPro" id="IPR050624">
    <property type="entry name" value="HTH-type_Tx_Regulator"/>
</dbReference>
<dbReference type="PROSITE" id="PS01081">
    <property type="entry name" value="HTH_TETR_1"/>
    <property type="match status" value="1"/>
</dbReference>
<dbReference type="PROSITE" id="PS50977">
    <property type="entry name" value="HTH_TETR_2"/>
    <property type="match status" value="1"/>
</dbReference>
<dbReference type="OrthoDB" id="9814200at2"/>
<evidence type="ECO:0000256" key="2">
    <source>
        <dbReference type="ARBA" id="ARBA00023125"/>
    </source>
</evidence>
<protein>
    <submittedName>
        <fullName evidence="5">TetR/AcrR family transcriptional regulator</fullName>
    </submittedName>
</protein>
<dbReference type="SUPFAM" id="SSF46689">
    <property type="entry name" value="Homeodomain-like"/>
    <property type="match status" value="1"/>
</dbReference>
<sequence>MKPSSQRAIKAQQTRQLLLDTALELFDKKGFDNVTIDEIAEKCDVSKGAFYRHFNSKYDVFAVKFKDIDNFYESFYEKIHPACTVKEKIILAYQEQMKYLRDELGVDFVRTVYTSALSRTMDEKHYLVDPERRIYKLIESFLDEGLEKGEFTSAWEKEQLLHNLTRCMRATVFDWIIFQNKLDIVEEIKVLVTMIFEGIGKRENE</sequence>